<dbReference type="SUPFAM" id="SSF57501">
    <property type="entry name" value="Cystine-knot cytokines"/>
    <property type="match status" value="1"/>
</dbReference>
<dbReference type="Proteomes" id="UP000031036">
    <property type="component" value="Unassembled WGS sequence"/>
</dbReference>
<proteinExistence type="predicted"/>
<dbReference type="AlphaFoldDB" id="A0A0B2UYZ1"/>
<keyword evidence="4" id="KW-1185">Reference proteome</keyword>
<feature type="signal peptide" evidence="2">
    <location>
        <begin position="1"/>
        <end position="19"/>
    </location>
</feature>
<evidence type="ECO:0000313" key="3">
    <source>
        <dbReference type="EMBL" id="KHN74277.1"/>
    </source>
</evidence>
<dbReference type="EMBL" id="JPKZ01002934">
    <property type="protein sequence ID" value="KHN74277.1"/>
    <property type="molecule type" value="Genomic_DNA"/>
</dbReference>
<name>A0A0B2UYZ1_TOXCA</name>
<evidence type="ECO:0000256" key="2">
    <source>
        <dbReference type="SAM" id="SignalP"/>
    </source>
</evidence>
<feature type="compositionally biased region" description="Polar residues" evidence="1">
    <location>
        <begin position="108"/>
        <end position="128"/>
    </location>
</feature>
<sequence length="251" mass="27600">MSGFYLLFVFCVVTSIVSSDDNAQCPCVLQPDGKCWSYQSKYLAADIDGAVVSFPDLSMLDPPDPVDGTYPIGAAKFNMTDEPKKSNVTCKRYNFKYDDDINWCDRSNVPSSQSHSTESDTNSTTTREPINGHRVVPRSVAYSSMIGSRHLINCVARGQELDDSGFISLCAACWAWRELPSDYFPRYINELICMDGDHRCLSGYGTCQTGIHTATVLKNVSGMLQPVNINTAAYCECKAQVGSPIYGIVMG</sequence>
<accession>A0A0B2UYZ1</accession>
<organism evidence="3 4">
    <name type="scientific">Toxocara canis</name>
    <name type="common">Canine roundworm</name>
    <dbReference type="NCBI Taxonomy" id="6265"/>
    <lineage>
        <taxon>Eukaryota</taxon>
        <taxon>Metazoa</taxon>
        <taxon>Ecdysozoa</taxon>
        <taxon>Nematoda</taxon>
        <taxon>Chromadorea</taxon>
        <taxon>Rhabditida</taxon>
        <taxon>Spirurina</taxon>
        <taxon>Ascaridomorpha</taxon>
        <taxon>Ascaridoidea</taxon>
        <taxon>Toxocaridae</taxon>
        <taxon>Toxocara</taxon>
    </lineage>
</organism>
<feature type="region of interest" description="Disordered" evidence="1">
    <location>
        <begin position="108"/>
        <end position="132"/>
    </location>
</feature>
<dbReference type="OMA" id="YINELIC"/>
<evidence type="ECO:0000313" key="4">
    <source>
        <dbReference type="Proteomes" id="UP000031036"/>
    </source>
</evidence>
<protein>
    <submittedName>
        <fullName evidence="3">Uncharacterized protein T16H12.9</fullName>
    </submittedName>
</protein>
<dbReference type="PANTHER" id="PTHR33995">
    <property type="entry name" value="PROTEIN CBG18546"/>
    <property type="match status" value="1"/>
</dbReference>
<dbReference type="PANTHER" id="PTHR33995:SF4">
    <property type="entry name" value="PROTEIN CBG09882"/>
    <property type="match status" value="1"/>
</dbReference>
<dbReference type="OrthoDB" id="5977230at2759"/>
<comment type="caution">
    <text evidence="3">The sequence shown here is derived from an EMBL/GenBank/DDBJ whole genome shotgun (WGS) entry which is preliminary data.</text>
</comment>
<keyword evidence="2" id="KW-0732">Signal</keyword>
<feature type="chain" id="PRO_5002095196" evidence="2">
    <location>
        <begin position="20"/>
        <end position="251"/>
    </location>
</feature>
<dbReference type="STRING" id="6265.A0A0B2UYZ1"/>
<gene>
    <name evidence="3" type="primary">T16H12.9</name>
    <name evidence="3" type="ORF">Tcan_12877</name>
</gene>
<dbReference type="InterPro" id="IPR029034">
    <property type="entry name" value="Cystine-knot_cytokine"/>
</dbReference>
<evidence type="ECO:0000256" key="1">
    <source>
        <dbReference type="SAM" id="MobiDB-lite"/>
    </source>
</evidence>
<reference evidence="3 4" key="1">
    <citation type="submission" date="2014-11" db="EMBL/GenBank/DDBJ databases">
        <title>Genetic blueprint of the zoonotic pathogen Toxocara canis.</title>
        <authorList>
            <person name="Zhu X.-Q."/>
            <person name="Korhonen P.K."/>
            <person name="Cai H."/>
            <person name="Young N.D."/>
            <person name="Nejsum P."/>
            <person name="von Samson-Himmelstjerna G."/>
            <person name="Boag P.R."/>
            <person name="Tan P."/>
            <person name="Li Q."/>
            <person name="Min J."/>
            <person name="Yang Y."/>
            <person name="Wang X."/>
            <person name="Fang X."/>
            <person name="Hall R.S."/>
            <person name="Hofmann A."/>
            <person name="Sternberg P.W."/>
            <person name="Jex A.R."/>
            <person name="Gasser R.B."/>
        </authorList>
    </citation>
    <scope>NUCLEOTIDE SEQUENCE [LARGE SCALE GENOMIC DNA]</scope>
    <source>
        <strain evidence="3">PN_DK_2014</strain>
    </source>
</reference>